<dbReference type="EMBL" id="PISP01000007">
    <property type="protein sequence ID" value="PKD42431.1"/>
    <property type="molecule type" value="Genomic_DNA"/>
</dbReference>
<dbReference type="RefSeq" id="WP_101073417.1">
    <property type="nucleotide sequence ID" value="NZ_PISP01000002.1"/>
</dbReference>
<protein>
    <submittedName>
        <fullName evidence="2">DUF3368 domain-containing protein</fullName>
    </submittedName>
</protein>
<keyword evidence="3" id="KW-1185">Reference proteome</keyword>
<dbReference type="OrthoDB" id="764457at2"/>
<evidence type="ECO:0000313" key="3">
    <source>
        <dbReference type="Proteomes" id="UP000233398"/>
    </source>
</evidence>
<dbReference type="Pfam" id="PF11848">
    <property type="entry name" value="DUF3368"/>
    <property type="match status" value="1"/>
</dbReference>
<dbReference type="AlphaFoldDB" id="A0A2N0VI73"/>
<evidence type="ECO:0000313" key="2">
    <source>
        <dbReference type="EMBL" id="PKD43879.1"/>
    </source>
</evidence>
<dbReference type="Proteomes" id="UP000233398">
    <property type="component" value="Unassembled WGS sequence"/>
</dbReference>
<gene>
    <name evidence="2" type="ORF">CWD77_10020</name>
    <name evidence="1" type="ORF">CWD77_15440</name>
</gene>
<comment type="caution">
    <text evidence="2">The sequence shown here is derived from an EMBL/GenBank/DDBJ whole genome shotgun (WGS) entry which is preliminary data.</text>
</comment>
<organism evidence="2 3">
    <name type="scientific">Rhodohalobacter barkolensis</name>
    <dbReference type="NCBI Taxonomy" id="2053187"/>
    <lineage>
        <taxon>Bacteria</taxon>
        <taxon>Pseudomonadati</taxon>
        <taxon>Balneolota</taxon>
        <taxon>Balneolia</taxon>
        <taxon>Balneolales</taxon>
        <taxon>Balneolaceae</taxon>
        <taxon>Rhodohalobacter</taxon>
    </lineage>
</organism>
<dbReference type="PANTHER" id="PTHR39550">
    <property type="entry name" value="SLL0658 PROTEIN"/>
    <property type="match status" value="1"/>
</dbReference>
<dbReference type="InterPro" id="IPR021799">
    <property type="entry name" value="PIN-like_prokaryotic"/>
</dbReference>
<dbReference type="PANTHER" id="PTHR39550:SF1">
    <property type="entry name" value="SLL0658 PROTEIN"/>
    <property type="match status" value="1"/>
</dbReference>
<name>A0A2N0VI73_9BACT</name>
<proteinExistence type="predicted"/>
<reference evidence="2 3" key="1">
    <citation type="submission" date="2017-11" db="EMBL/GenBank/DDBJ databases">
        <title>Rhodohalobacter 15182 sp. nov., isolated from a salt lake.</title>
        <authorList>
            <person name="Han S."/>
        </authorList>
    </citation>
    <scope>NUCLEOTIDE SEQUENCE [LARGE SCALE GENOMIC DNA]</scope>
    <source>
        <strain evidence="2 3">15182</strain>
    </source>
</reference>
<accession>A0A2N0VI73</accession>
<sequence length="151" mass="16655">MPNVIVSDTSCLILFYKIGELDLLKKLFGKLHVTNIVLKEFNQPVPDWIEVVDLKTDVHKGLSGYLDAGEATSIALASEYEDSLLIIDEIKGRKAAKEMGIPVTGSLGVLITAKNKGHLKAVKPVIAKIQKTNFRISKELIERVLEKAKES</sequence>
<dbReference type="EMBL" id="PISP01000002">
    <property type="protein sequence ID" value="PKD43879.1"/>
    <property type="molecule type" value="Genomic_DNA"/>
</dbReference>
<evidence type="ECO:0000313" key="1">
    <source>
        <dbReference type="EMBL" id="PKD42431.1"/>
    </source>
</evidence>